<evidence type="ECO:0000313" key="2">
    <source>
        <dbReference type="EMBL" id="GAA1500697.1"/>
    </source>
</evidence>
<dbReference type="Pfam" id="PF08241">
    <property type="entry name" value="Methyltransf_11"/>
    <property type="match status" value="1"/>
</dbReference>
<protein>
    <recommendedName>
        <fullName evidence="1">Methyltransferase type 11 domain-containing protein</fullName>
    </recommendedName>
</protein>
<evidence type="ECO:0000313" key="3">
    <source>
        <dbReference type="Proteomes" id="UP001501470"/>
    </source>
</evidence>
<comment type="caution">
    <text evidence="2">The sequence shown here is derived from an EMBL/GenBank/DDBJ whole genome shotgun (WGS) entry which is preliminary data.</text>
</comment>
<name>A0ABN1ZL94_9ACTN</name>
<dbReference type="InterPro" id="IPR029063">
    <property type="entry name" value="SAM-dependent_MTases_sf"/>
</dbReference>
<dbReference type="SUPFAM" id="SSF53335">
    <property type="entry name" value="S-adenosyl-L-methionine-dependent methyltransferases"/>
    <property type="match status" value="1"/>
</dbReference>
<dbReference type="EMBL" id="BAAAQD010000001">
    <property type="protein sequence ID" value="GAA1500697.1"/>
    <property type="molecule type" value="Genomic_DNA"/>
</dbReference>
<sequence length="242" mass="26239">MGRIAYDDREAAAFEANRHLSEASLDAWREAVGRHVSPRPGQRLLDLGSGTGSWARAFTQWFPGVEVLAVDPSAAMRARSLHRPVVEGHAAQLPVGDGTVDAVWVSTVIHHVPDLAAAARELRRVLRPGAPLLIRSVFAGRHDGLALVRCFPEAAEVLDTYPSVADVEAAFRDGFRTVALERVPQTTAPSWREAAQALRRDAHTPLKLISDEAYAAGLARLRRFAETEPGPVVDALDLLVLA</sequence>
<dbReference type="PANTHER" id="PTHR43591:SF24">
    <property type="entry name" value="2-METHOXY-6-POLYPRENYL-1,4-BENZOQUINOL METHYLASE, MITOCHONDRIAL"/>
    <property type="match status" value="1"/>
</dbReference>
<accession>A0ABN1ZL94</accession>
<organism evidence="2 3">
    <name type="scientific">Dactylosporangium maewongense</name>
    <dbReference type="NCBI Taxonomy" id="634393"/>
    <lineage>
        <taxon>Bacteria</taxon>
        <taxon>Bacillati</taxon>
        <taxon>Actinomycetota</taxon>
        <taxon>Actinomycetes</taxon>
        <taxon>Micromonosporales</taxon>
        <taxon>Micromonosporaceae</taxon>
        <taxon>Dactylosporangium</taxon>
    </lineage>
</organism>
<dbReference type="Proteomes" id="UP001501470">
    <property type="component" value="Unassembled WGS sequence"/>
</dbReference>
<dbReference type="CDD" id="cd02440">
    <property type="entry name" value="AdoMet_MTases"/>
    <property type="match status" value="1"/>
</dbReference>
<reference evidence="2 3" key="1">
    <citation type="journal article" date="2019" name="Int. J. Syst. Evol. Microbiol.">
        <title>The Global Catalogue of Microorganisms (GCM) 10K type strain sequencing project: providing services to taxonomists for standard genome sequencing and annotation.</title>
        <authorList>
            <consortium name="The Broad Institute Genomics Platform"/>
            <consortium name="The Broad Institute Genome Sequencing Center for Infectious Disease"/>
            <person name="Wu L."/>
            <person name="Ma J."/>
        </authorList>
    </citation>
    <scope>NUCLEOTIDE SEQUENCE [LARGE SCALE GENOMIC DNA]</scope>
    <source>
        <strain evidence="2 3">JCM 15933</strain>
    </source>
</reference>
<dbReference type="RefSeq" id="WP_344499428.1">
    <property type="nucleotide sequence ID" value="NZ_BAAAQD010000001.1"/>
</dbReference>
<dbReference type="InterPro" id="IPR013216">
    <property type="entry name" value="Methyltransf_11"/>
</dbReference>
<dbReference type="PANTHER" id="PTHR43591">
    <property type="entry name" value="METHYLTRANSFERASE"/>
    <property type="match status" value="1"/>
</dbReference>
<dbReference type="Gene3D" id="3.40.50.150">
    <property type="entry name" value="Vaccinia Virus protein VP39"/>
    <property type="match status" value="1"/>
</dbReference>
<proteinExistence type="predicted"/>
<gene>
    <name evidence="2" type="ORF">GCM10009827_007240</name>
</gene>
<evidence type="ECO:0000259" key="1">
    <source>
        <dbReference type="Pfam" id="PF08241"/>
    </source>
</evidence>
<keyword evidence="3" id="KW-1185">Reference proteome</keyword>
<feature type="domain" description="Methyltransferase type 11" evidence="1">
    <location>
        <begin position="45"/>
        <end position="133"/>
    </location>
</feature>